<reference evidence="2 3" key="1">
    <citation type="submission" date="2015-02" db="EMBL/GenBank/DDBJ databases">
        <title>Single-cell genomics of uncultivated deep-branching MTB reveals a conserved set of magnetosome genes.</title>
        <authorList>
            <person name="Kolinko S."/>
            <person name="Richter M."/>
            <person name="Glockner F.O."/>
            <person name="Brachmann A."/>
            <person name="Schuler D."/>
        </authorList>
    </citation>
    <scope>NUCLEOTIDE SEQUENCE [LARGE SCALE GENOMIC DNA]</scope>
    <source>
        <strain evidence="2">TM-1</strain>
    </source>
</reference>
<name>A0A0F3GYI2_9BACT</name>
<dbReference type="Pfam" id="PF07238">
    <property type="entry name" value="PilZ"/>
    <property type="match status" value="1"/>
</dbReference>
<gene>
    <name evidence="2" type="ORF">MBAV_000875</name>
</gene>
<protein>
    <submittedName>
        <fullName evidence="2">Type IV pilus assembly PilZ domain protein</fullName>
    </submittedName>
</protein>
<accession>A0A0F3GYI2</accession>
<dbReference type="AlphaFoldDB" id="A0A0F3GYI2"/>
<dbReference type="Proteomes" id="UP000033423">
    <property type="component" value="Unassembled WGS sequence"/>
</dbReference>
<proteinExistence type="predicted"/>
<evidence type="ECO:0000313" key="3">
    <source>
        <dbReference type="Proteomes" id="UP000033423"/>
    </source>
</evidence>
<evidence type="ECO:0000313" key="2">
    <source>
        <dbReference type="EMBL" id="KJU86930.1"/>
    </source>
</evidence>
<evidence type="ECO:0000259" key="1">
    <source>
        <dbReference type="Pfam" id="PF07238"/>
    </source>
</evidence>
<dbReference type="InterPro" id="IPR009875">
    <property type="entry name" value="PilZ_domain"/>
</dbReference>
<comment type="caution">
    <text evidence="2">The sequence shown here is derived from an EMBL/GenBank/DDBJ whole genome shotgun (WGS) entry which is preliminary data.</text>
</comment>
<dbReference type="EMBL" id="LACI01000395">
    <property type="protein sequence ID" value="KJU86930.1"/>
    <property type="molecule type" value="Genomic_DNA"/>
</dbReference>
<sequence>MPVACPACNFTGNVKSEYPPEKDFKLNCPKCKETFMVKVNHRQFYRVKLNRPASYSVDDIVDPFAINAKSGKILDISRTGIRIEGRMRNYSKKDEKEGNIMTLLFNLPPNKSMLKVKGEVKRLIIIDDNSFTMGIAFINLDVQTDLAIGTFLMP</sequence>
<dbReference type="Gene3D" id="2.40.10.220">
    <property type="entry name" value="predicted glycosyltransferase like domains"/>
    <property type="match status" value="1"/>
</dbReference>
<organism evidence="2 3">
    <name type="scientific">Candidatus Magnetobacterium bavaricum</name>
    <dbReference type="NCBI Taxonomy" id="29290"/>
    <lineage>
        <taxon>Bacteria</taxon>
        <taxon>Pseudomonadati</taxon>
        <taxon>Nitrospirota</taxon>
        <taxon>Thermodesulfovibrionia</taxon>
        <taxon>Thermodesulfovibrionales</taxon>
        <taxon>Candidatus Magnetobacteriaceae</taxon>
        <taxon>Candidatus Magnetobacterium</taxon>
    </lineage>
</organism>
<feature type="domain" description="PilZ" evidence="1">
    <location>
        <begin position="41"/>
        <end position="151"/>
    </location>
</feature>
<dbReference type="GO" id="GO:0035438">
    <property type="term" value="F:cyclic-di-GMP binding"/>
    <property type="evidence" value="ECO:0007669"/>
    <property type="project" value="InterPro"/>
</dbReference>
<keyword evidence="3" id="KW-1185">Reference proteome</keyword>